<dbReference type="PRINTS" id="PR00598">
    <property type="entry name" value="HTHMARR"/>
</dbReference>
<proteinExistence type="inferred from homology"/>
<evidence type="ECO:0000256" key="2">
    <source>
        <dbReference type="ARBA" id="ARBA00023015"/>
    </source>
</evidence>
<dbReference type="PANTHER" id="PTHR42756">
    <property type="entry name" value="TRANSCRIPTIONAL REGULATOR, MARR"/>
    <property type="match status" value="1"/>
</dbReference>
<comment type="caution">
    <text evidence="11">The sequence shown here is derived from an EMBL/GenBank/DDBJ whole genome shotgun (WGS) entry which is preliminary data.</text>
</comment>
<reference evidence="11" key="1">
    <citation type="submission" date="2022-07" db="EMBL/GenBank/DDBJ databases">
        <title>Enhanced cultured diversity of the mouse gut microbiota enables custom-made synthetic communities.</title>
        <authorList>
            <person name="Afrizal A."/>
        </authorList>
    </citation>
    <scope>NUCLEOTIDE SEQUENCE</scope>
    <source>
        <strain evidence="11">DSM 29482</strain>
    </source>
</reference>
<evidence type="ECO:0000313" key="12">
    <source>
        <dbReference type="Proteomes" id="UP001142078"/>
    </source>
</evidence>
<evidence type="ECO:0000256" key="7">
    <source>
        <dbReference type="ARBA" id="ARBA00046337"/>
    </source>
</evidence>
<organism evidence="11 12">
    <name type="scientific">Anaerosalibacter massiliensis</name>
    <dbReference type="NCBI Taxonomy" id="1347392"/>
    <lineage>
        <taxon>Bacteria</taxon>
        <taxon>Bacillati</taxon>
        <taxon>Bacillota</taxon>
        <taxon>Tissierellia</taxon>
        <taxon>Tissierellales</taxon>
        <taxon>Sporanaerobacteraceae</taxon>
        <taxon>Anaerosalibacter</taxon>
    </lineage>
</organism>
<keyword evidence="3" id="KW-0843">Virulence</keyword>
<evidence type="ECO:0000256" key="1">
    <source>
        <dbReference type="ARBA" id="ARBA00004496"/>
    </source>
</evidence>
<evidence type="ECO:0000256" key="5">
    <source>
        <dbReference type="ARBA" id="ARBA00023163"/>
    </source>
</evidence>
<accession>A0A9X2S7S9</accession>
<comment type="similarity">
    <text evidence="7">Belongs to the SarZ family.</text>
</comment>
<dbReference type="GO" id="GO:0003677">
    <property type="term" value="F:DNA binding"/>
    <property type="evidence" value="ECO:0007669"/>
    <property type="project" value="UniProtKB-KW"/>
</dbReference>
<dbReference type="InterPro" id="IPR055166">
    <property type="entry name" value="Transc_reg_Sar_Rot_HTH"/>
</dbReference>
<dbReference type="GO" id="GO:0005737">
    <property type="term" value="C:cytoplasm"/>
    <property type="evidence" value="ECO:0007669"/>
    <property type="project" value="UniProtKB-SubCell"/>
</dbReference>
<feature type="domain" description="HTH marR-type" evidence="10">
    <location>
        <begin position="1"/>
        <end position="141"/>
    </location>
</feature>
<dbReference type="InterPro" id="IPR036390">
    <property type="entry name" value="WH_DNA-bd_sf"/>
</dbReference>
<dbReference type="AlphaFoldDB" id="A0A9X2S7S9"/>
<dbReference type="GO" id="GO:0003700">
    <property type="term" value="F:DNA-binding transcription factor activity"/>
    <property type="evidence" value="ECO:0007669"/>
    <property type="project" value="InterPro"/>
</dbReference>
<dbReference type="Gene3D" id="1.10.10.10">
    <property type="entry name" value="Winged helix-like DNA-binding domain superfamily/Winged helix DNA-binding domain"/>
    <property type="match status" value="1"/>
</dbReference>
<protein>
    <recommendedName>
        <fullName evidence="6">HTH-type transcriptional regulator MgrA</fullName>
    </recommendedName>
    <alternativeName>
        <fullName evidence="8">HTH-type transcriptional regulator SarZ</fullName>
    </alternativeName>
    <alternativeName>
        <fullName evidence="9">Staphylococcal accessory regulator Z</fullName>
    </alternativeName>
</protein>
<evidence type="ECO:0000256" key="4">
    <source>
        <dbReference type="ARBA" id="ARBA00023125"/>
    </source>
</evidence>
<keyword evidence="5" id="KW-0804">Transcription</keyword>
<dbReference type="EMBL" id="JANJZL010000011">
    <property type="protein sequence ID" value="MCR2045077.1"/>
    <property type="molecule type" value="Genomic_DNA"/>
</dbReference>
<dbReference type="SMART" id="SM00347">
    <property type="entry name" value="HTH_MARR"/>
    <property type="match status" value="1"/>
</dbReference>
<keyword evidence="2" id="KW-0805">Transcription regulation</keyword>
<dbReference type="PROSITE" id="PS50995">
    <property type="entry name" value="HTH_MARR_2"/>
    <property type="match status" value="1"/>
</dbReference>
<name>A0A9X2S7S9_9FIRM</name>
<keyword evidence="12" id="KW-1185">Reference proteome</keyword>
<dbReference type="PROSITE" id="PS01117">
    <property type="entry name" value="HTH_MARR_1"/>
    <property type="match status" value="1"/>
</dbReference>
<dbReference type="RefSeq" id="WP_042682636.1">
    <property type="nucleotide sequence ID" value="NZ_CABKTM010000049.1"/>
</dbReference>
<dbReference type="Proteomes" id="UP001142078">
    <property type="component" value="Unassembled WGS sequence"/>
</dbReference>
<evidence type="ECO:0000256" key="8">
    <source>
        <dbReference type="ARBA" id="ARBA00047188"/>
    </source>
</evidence>
<evidence type="ECO:0000313" key="11">
    <source>
        <dbReference type="EMBL" id="MCR2045077.1"/>
    </source>
</evidence>
<dbReference type="InterPro" id="IPR000835">
    <property type="entry name" value="HTH_MarR-typ"/>
</dbReference>
<gene>
    <name evidence="11" type="ORF">NSA23_13290</name>
</gene>
<dbReference type="InterPro" id="IPR036388">
    <property type="entry name" value="WH-like_DNA-bd_sf"/>
</dbReference>
<evidence type="ECO:0000256" key="3">
    <source>
        <dbReference type="ARBA" id="ARBA00023026"/>
    </source>
</evidence>
<dbReference type="SUPFAM" id="SSF46785">
    <property type="entry name" value="Winged helix' DNA-binding domain"/>
    <property type="match status" value="1"/>
</dbReference>
<evidence type="ECO:0000259" key="10">
    <source>
        <dbReference type="PROSITE" id="PS50995"/>
    </source>
</evidence>
<comment type="subcellular location">
    <subcellularLocation>
        <location evidence="1">Cytoplasm</location>
    </subcellularLocation>
</comment>
<sequence length="147" mass="17249">MDLQKKSEKVADYIRSCNKIIHRKSHELAKSYNLTIDQYHMLFHIKYMKAEPSIGELAQKYDKAQNTISEKISRLEEKGLVYRKEDLLDRRVCRVCITDEGKNIVNIIRKERSNKAVFSALNNMKDDEIENLMISLEKLLNCLEKGE</sequence>
<dbReference type="OrthoDB" id="1706997at2"/>
<dbReference type="InterPro" id="IPR023187">
    <property type="entry name" value="Tscrpt_reg_MarR-type_CS"/>
</dbReference>
<dbReference type="Pfam" id="PF22381">
    <property type="entry name" value="Staph_reg_Sar_Rot"/>
    <property type="match status" value="1"/>
</dbReference>
<evidence type="ECO:0000256" key="6">
    <source>
        <dbReference type="ARBA" id="ARBA00040307"/>
    </source>
</evidence>
<evidence type="ECO:0000256" key="9">
    <source>
        <dbReference type="ARBA" id="ARBA00047207"/>
    </source>
</evidence>
<dbReference type="PANTHER" id="PTHR42756:SF1">
    <property type="entry name" value="TRANSCRIPTIONAL REPRESSOR OF EMRAB OPERON"/>
    <property type="match status" value="1"/>
</dbReference>
<keyword evidence="4" id="KW-0238">DNA-binding</keyword>